<reference evidence="2 3" key="2">
    <citation type="journal article" date="2011" name="Stand. Genomic Sci.">
        <title>Complete genome sequence of Isosphaera pallida type strain (IS1B).</title>
        <authorList>
            <consortium name="US DOE Joint Genome Institute (JGI-PGF)"/>
            <person name="Goker M."/>
            <person name="Cleland D."/>
            <person name="Saunders E."/>
            <person name="Lapidus A."/>
            <person name="Nolan M."/>
            <person name="Lucas S."/>
            <person name="Hammon N."/>
            <person name="Deshpande S."/>
            <person name="Cheng J.F."/>
            <person name="Tapia R."/>
            <person name="Han C."/>
            <person name="Goodwin L."/>
            <person name="Pitluck S."/>
            <person name="Liolios K."/>
            <person name="Pagani I."/>
            <person name="Ivanova N."/>
            <person name="Mavromatis K."/>
            <person name="Pati A."/>
            <person name="Chen A."/>
            <person name="Palaniappan K."/>
            <person name="Land M."/>
            <person name="Hauser L."/>
            <person name="Chang Y.J."/>
            <person name="Jeffries C.D."/>
            <person name="Detter J.C."/>
            <person name="Beck B."/>
            <person name="Woyke T."/>
            <person name="Bristow J."/>
            <person name="Eisen J.A."/>
            <person name="Markowitz V."/>
            <person name="Hugenholtz P."/>
            <person name="Kyrpides N.C."/>
            <person name="Klenk H.P."/>
        </authorList>
    </citation>
    <scope>NUCLEOTIDE SEQUENCE [LARGE SCALE GENOMIC DNA]</scope>
    <source>
        <strain evidence="3">ATCC 43644 / DSM 9630 / IS1B</strain>
    </source>
</reference>
<name>E8R392_ISOPI</name>
<organism evidence="2 3">
    <name type="scientific">Isosphaera pallida (strain ATCC 43644 / DSM 9630 / IS1B)</name>
    <dbReference type="NCBI Taxonomy" id="575540"/>
    <lineage>
        <taxon>Bacteria</taxon>
        <taxon>Pseudomonadati</taxon>
        <taxon>Planctomycetota</taxon>
        <taxon>Planctomycetia</taxon>
        <taxon>Isosphaerales</taxon>
        <taxon>Isosphaeraceae</taxon>
        <taxon>Isosphaera</taxon>
    </lineage>
</organism>
<dbReference type="AlphaFoldDB" id="E8R392"/>
<feature type="region of interest" description="Disordered" evidence="1">
    <location>
        <begin position="96"/>
        <end position="119"/>
    </location>
</feature>
<dbReference type="SUPFAM" id="SSF50939">
    <property type="entry name" value="Sialidases"/>
    <property type="match status" value="1"/>
</dbReference>
<dbReference type="Gene3D" id="2.120.10.10">
    <property type="match status" value="1"/>
</dbReference>
<gene>
    <name evidence="2" type="ordered locus">Isop_2031</name>
</gene>
<dbReference type="KEGG" id="ipa:Isop_2031"/>
<dbReference type="CDD" id="cd15482">
    <property type="entry name" value="Sialidase_non-viral"/>
    <property type="match status" value="1"/>
</dbReference>
<dbReference type="eggNOG" id="COG4409">
    <property type="taxonomic scope" value="Bacteria"/>
</dbReference>
<proteinExistence type="predicted"/>
<dbReference type="InParanoid" id="E8R392"/>
<dbReference type="STRING" id="575540.Isop_2031"/>
<evidence type="ECO:0000313" key="2">
    <source>
        <dbReference type="EMBL" id="ADV62611.1"/>
    </source>
</evidence>
<dbReference type="HOGENOM" id="CLU_550713_0_0_0"/>
<dbReference type="InterPro" id="IPR036278">
    <property type="entry name" value="Sialidase_sf"/>
</dbReference>
<evidence type="ECO:0000313" key="3">
    <source>
        <dbReference type="Proteomes" id="UP000008631"/>
    </source>
</evidence>
<protein>
    <recommendedName>
        <fullName evidence="4">Sialidase domain-containing protein</fullName>
    </recommendedName>
</protein>
<dbReference type="RefSeq" id="WP_013564899.1">
    <property type="nucleotide sequence ID" value="NC_014962.1"/>
</dbReference>
<evidence type="ECO:0000256" key="1">
    <source>
        <dbReference type="SAM" id="MobiDB-lite"/>
    </source>
</evidence>
<accession>E8R392</accession>
<keyword evidence="3" id="KW-1185">Reference proteome</keyword>
<dbReference type="EMBL" id="CP002353">
    <property type="protein sequence ID" value="ADV62611.1"/>
    <property type="molecule type" value="Genomic_DNA"/>
</dbReference>
<dbReference type="OrthoDB" id="41724at2"/>
<feature type="compositionally biased region" description="Polar residues" evidence="1">
    <location>
        <begin position="98"/>
        <end position="113"/>
    </location>
</feature>
<dbReference type="Proteomes" id="UP000008631">
    <property type="component" value="Chromosome"/>
</dbReference>
<evidence type="ECO:0008006" key="4">
    <source>
        <dbReference type="Google" id="ProtNLM"/>
    </source>
</evidence>
<sequence length="495" mass="53716">MVWTHSQRILITWLGITLGTAITGGRWVGASEPPTPPSPRSWRDQPAKMVVVTPPGPFHAVEPSVAIDPTHPERIVVASLRLATARHGDGPYSVAGLSESSDGGLTWDDQTVPNPDRRNQGDDVVLIGPDGVAWHGFIGFEGIRQTRPRRARNGVFLQRGHLQGDLPTRVWFEPIPVIDHINTVEPFEDKPGFALGPPRREGGPPTIHVAWSRFDVYGSDRPEHRTRLVYSVSHDGGRTFTPPLTITDPDGFGDARDSDQTVMGATLAVAEDGAVFVAWARDGAIWFDRREPGVRNFGNDQRAAEAPGGWDLPLKGLAVHNGLPTLKLDASSGPHRGRLYLAWLDDHRGNGRPDARLCWSDDRGATWTAPRVIHPTPEGTDPASIPSRVFVSLAVDPTDGAVIVAHLERQGDGPGDLVAVLAYSDDGGNSFRRRVLSEVPPFQPAPGLFLGDYLGLDARDGRVVFVFPRPDPDHNGNLRLNAVLIPAPPTPDPQS</sequence>
<reference key="1">
    <citation type="submission" date="2010-11" db="EMBL/GenBank/DDBJ databases">
        <title>The complete sequence of chromosome of Isophaera pallida ATCC 43644.</title>
        <authorList>
            <consortium name="US DOE Joint Genome Institute (JGI-PGF)"/>
            <person name="Lucas S."/>
            <person name="Copeland A."/>
            <person name="Lapidus A."/>
            <person name="Bruce D."/>
            <person name="Goodwin L."/>
            <person name="Pitluck S."/>
            <person name="Kyrpides N."/>
            <person name="Mavromatis K."/>
            <person name="Pagani I."/>
            <person name="Ivanova N."/>
            <person name="Saunders E."/>
            <person name="Brettin T."/>
            <person name="Detter J.C."/>
            <person name="Han C."/>
            <person name="Tapia R."/>
            <person name="Land M."/>
            <person name="Hauser L."/>
            <person name="Markowitz V."/>
            <person name="Cheng J.-F."/>
            <person name="Hugenholtz P."/>
            <person name="Woyke T."/>
            <person name="Wu D."/>
            <person name="Eisen J.A."/>
        </authorList>
    </citation>
    <scope>NUCLEOTIDE SEQUENCE</scope>
    <source>
        <strain>ATCC 43644</strain>
    </source>
</reference>